<reference evidence="3" key="1">
    <citation type="submission" date="2019-02" db="EMBL/GenBank/DDBJ databases">
        <authorList>
            <person name="Li S.-H."/>
        </authorList>
    </citation>
    <scope>NUCLEOTIDE SEQUENCE</scope>
    <source>
        <strain evidence="3">IMCC14734</strain>
    </source>
</reference>
<evidence type="ECO:0000259" key="2">
    <source>
        <dbReference type="Pfam" id="PF20349"/>
    </source>
</evidence>
<keyword evidence="4" id="KW-1185">Reference proteome</keyword>
<feature type="domain" description="DUF6644" evidence="2">
    <location>
        <begin position="40"/>
        <end position="191"/>
    </location>
</feature>
<proteinExistence type="predicted"/>
<gene>
    <name evidence="3" type="ORF">EYC98_12140</name>
</gene>
<feature type="transmembrane region" description="Helical" evidence="1">
    <location>
        <begin position="57"/>
        <end position="79"/>
    </location>
</feature>
<comment type="caution">
    <text evidence="3">The sequence shown here is derived from an EMBL/GenBank/DDBJ whole genome shotgun (WGS) entry which is preliminary data.</text>
</comment>
<feature type="transmembrane region" description="Helical" evidence="1">
    <location>
        <begin position="162"/>
        <end position="188"/>
    </location>
</feature>
<sequence>MSLLTAYTRTLMTVAVIAITTVFALSDLRIASWEALEAVFAWSETTVFGYIGKTWGAAFAIVEALHLVGLAVLGGAVIIGDGRLLGLWFTDYSCAEIQRGAQRGFFWGLMLLLGTGLFMACGVAMKIYYMPVFWYKMLALGTGILFAYCIRKPLLTTQPDQLNAWTLRLTGTASLMIWFTVAAAGRWIGFSG</sequence>
<keyword evidence="1" id="KW-1133">Transmembrane helix</keyword>
<feature type="transmembrane region" description="Helical" evidence="1">
    <location>
        <begin position="105"/>
        <end position="127"/>
    </location>
</feature>
<name>A0ABT3TH19_9GAMM</name>
<dbReference type="Pfam" id="PF20349">
    <property type="entry name" value="DUF6644"/>
    <property type="match status" value="1"/>
</dbReference>
<dbReference type="RefSeq" id="WP_279245611.1">
    <property type="nucleotide sequence ID" value="NZ_SHNN01000002.1"/>
</dbReference>
<dbReference type="EMBL" id="SHNN01000002">
    <property type="protein sequence ID" value="MCX2981613.1"/>
    <property type="molecule type" value="Genomic_DNA"/>
</dbReference>
<evidence type="ECO:0000313" key="3">
    <source>
        <dbReference type="EMBL" id="MCX2981613.1"/>
    </source>
</evidence>
<organism evidence="3 4">
    <name type="scientific">Candidatus Litorirhabdus singularis</name>
    <dbReference type="NCBI Taxonomy" id="2518993"/>
    <lineage>
        <taxon>Bacteria</taxon>
        <taxon>Pseudomonadati</taxon>
        <taxon>Pseudomonadota</taxon>
        <taxon>Gammaproteobacteria</taxon>
        <taxon>Cellvibrionales</taxon>
        <taxon>Halieaceae</taxon>
        <taxon>Candidatus Litorirhabdus</taxon>
    </lineage>
</organism>
<protein>
    <recommendedName>
        <fullName evidence="2">DUF6644 domain-containing protein</fullName>
    </recommendedName>
</protein>
<feature type="transmembrane region" description="Helical" evidence="1">
    <location>
        <begin position="6"/>
        <end position="26"/>
    </location>
</feature>
<evidence type="ECO:0000313" key="4">
    <source>
        <dbReference type="Proteomes" id="UP001143362"/>
    </source>
</evidence>
<feature type="transmembrane region" description="Helical" evidence="1">
    <location>
        <begin position="133"/>
        <end position="150"/>
    </location>
</feature>
<keyword evidence="1" id="KW-0472">Membrane</keyword>
<dbReference type="Proteomes" id="UP001143362">
    <property type="component" value="Unassembled WGS sequence"/>
</dbReference>
<evidence type="ECO:0000256" key="1">
    <source>
        <dbReference type="SAM" id="Phobius"/>
    </source>
</evidence>
<dbReference type="InterPro" id="IPR046586">
    <property type="entry name" value="DUF6644"/>
</dbReference>
<keyword evidence="1" id="KW-0812">Transmembrane</keyword>
<accession>A0ABT3TH19</accession>